<keyword evidence="3" id="KW-0238">DNA-binding</keyword>
<gene>
    <name evidence="9" type="primary">purR</name>
    <name evidence="9" type="ORF">I6G68_08460</name>
    <name evidence="8" type="ORF">ODY43_06530</name>
</gene>
<dbReference type="EMBL" id="CP065662">
    <property type="protein sequence ID" value="QPS01388.1"/>
    <property type="molecule type" value="Genomic_DNA"/>
</dbReference>
<dbReference type="InterPro" id="IPR010078">
    <property type="entry name" value="PurR_Bsub"/>
</dbReference>
<dbReference type="Pfam" id="PF09182">
    <property type="entry name" value="PuR_N"/>
    <property type="match status" value="1"/>
</dbReference>
<keyword evidence="4" id="KW-0804">Transcription</keyword>
<dbReference type="InterPro" id="IPR015265">
    <property type="entry name" value="PuR_N"/>
</dbReference>
<evidence type="ECO:0000313" key="8">
    <source>
        <dbReference type="EMBL" id="MCY3053641.1"/>
    </source>
</evidence>
<dbReference type="InterPro" id="IPR000836">
    <property type="entry name" value="PRTase_dom"/>
</dbReference>
<evidence type="ECO:0000256" key="4">
    <source>
        <dbReference type="ARBA" id="ARBA00023163"/>
    </source>
</evidence>
<dbReference type="SUPFAM" id="SSF53271">
    <property type="entry name" value="PRTase-like"/>
    <property type="match status" value="1"/>
</dbReference>
<dbReference type="Gene3D" id="1.10.10.10">
    <property type="entry name" value="Winged helix-like DNA-binding domain superfamily/Winged helix DNA-binding domain"/>
    <property type="match status" value="1"/>
</dbReference>
<dbReference type="InterPro" id="IPR050118">
    <property type="entry name" value="Pur/Pyrimidine_PRTase"/>
</dbReference>
<proteinExistence type="inferred from homology"/>
<dbReference type="PANTHER" id="PTHR43864">
    <property type="entry name" value="HYPOXANTHINE/GUANINE PHOSPHORIBOSYLTRANSFERASE"/>
    <property type="match status" value="1"/>
</dbReference>
<dbReference type="AlphaFoldDB" id="A0A120I9L2"/>
<feature type="domain" description="Bacterial purine repressor N-terminal" evidence="7">
    <location>
        <begin position="4"/>
        <end position="73"/>
    </location>
</feature>
<dbReference type="Gene3D" id="3.40.50.2020">
    <property type="match status" value="1"/>
</dbReference>
<dbReference type="SUPFAM" id="SSF46785">
    <property type="entry name" value="Winged helix' DNA-binding domain"/>
    <property type="match status" value="1"/>
</dbReference>
<reference evidence="8" key="2">
    <citation type="submission" date="2022-09" db="EMBL/GenBank/DDBJ databases">
        <title>Aerococcus urinae taxonomy study.</title>
        <authorList>
            <person name="Christensen J."/>
            <person name="Senneby E."/>
        </authorList>
    </citation>
    <scope>NUCLEOTIDE SEQUENCE</scope>
    <source>
        <strain evidence="8">NLD-066-U95</strain>
    </source>
</reference>
<dbReference type="InterPro" id="IPR036388">
    <property type="entry name" value="WH-like_DNA-bd_sf"/>
</dbReference>
<organism evidence="9 10">
    <name type="scientific">Aerococcus urinae</name>
    <dbReference type="NCBI Taxonomy" id="1376"/>
    <lineage>
        <taxon>Bacteria</taxon>
        <taxon>Bacillati</taxon>
        <taxon>Bacillota</taxon>
        <taxon>Bacilli</taxon>
        <taxon>Lactobacillales</taxon>
        <taxon>Aerococcaceae</taxon>
        <taxon>Aerococcus</taxon>
    </lineage>
</organism>
<comment type="subunit">
    <text evidence="1">Homodimer.</text>
</comment>
<dbReference type="GO" id="GO:0003677">
    <property type="term" value="F:DNA binding"/>
    <property type="evidence" value="ECO:0007669"/>
    <property type="project" value="UniProtKB-KW"/>
</dbReference>
<dbReference type="GeneID" id="35766957"/>
<dbReference type="OrthoDB" id="4213751at2"/>
<evidence type="ECO:0000256" key="5">
    <source>
        <dbReference type="ARBA" id="ARBA00049656"/>
    </source>
</evidence>
<sequence length="270" mass="29873">MKMKRSHRLVDMTHYLLNNPYRTISLPFFVDRYQAAKSSISEDVGIIAEQFKLSNIGIVETIAGASGGVIFRPKVEKDKAMEYMNQLTAKLTDKQRILPGGYFYFSDVLGNPYDLRHIGNIIASAYYGQSIDVIMTMATKGISMAQAVANFLNVPFVIVQREAQLTEGSTVSVTYVTGNDEVKKMALTKNNLSADQNILIVDDFMNGGGTMNGMLSLVEEFDCHTIGAVVFGEADNQKNYIDYPYKSLIKVKKTADNLDVAGIELGSLFD</sequence>
<keyword evidence="11" id="KW-1185">Reference proteome</keyword>
<dbReference type="InterPro" id="IPR029057">
    <property type="entry name" value="PRTase-like"/>
</dbReference>
<feature type="domain" description="Phosphoribosyltransferase" evidence="6">
    <location>
        <begin position="120"/>
        <end position="252"/>
    </location>
</feature>
<evidence type="ECO:0000313" key="11">
    <source>
        <dbReference type="Proteomes" id="UP001069145"/>
    </source>
</evidence>
<comment type="similarity">
    <text evidence="5">Belongs to the purine/pyrimidine phosphoribosyltransferase family. PurR subfamily.</text>
</comment>
<name>A0A120I9L2_9LACT</name>
<evidence type="ECO:0000256" key="3">
    <source>
        <dbReference type="ARBA" id="ARBA00023125"/>
    </source>
</evidence>
<reference evidence="9 10" key="1">
    <citation type="submission" date="2020-12" db="EMBL/GenBank/DDBJ databases">
        <title>FDA dAtabase for Regulatory Grade micrObial Sequences (FDA-ARGOS): Supporting development and validation of Infectious Disease Dx tests.</title>
        <authorList>
            <person name="Sproer C."/>
            <person name="Gronow S."/>
            <person name="Severitt S."/>
            <person name="Schroder I."/>
            <person name="Tallon L."/>
            <person name="Sadzewicz L."/>
            <person name="Zhao X."/>
            <person name="Boylan J."/>
            <person name="Ott S."/>
            <person name="Bowen H."/>
            <person name="Vavikolanu K."/>
            <person name="Mehta A."/>
            <person name="Aluvathingal J."/>
            <person name="Nadendla S."/>
            <person name="Lowell S."/>
            <person name="Myers T."/>
            <person name="Yan Y."/>
            <person name="Sichtig H."/>
        </authorList>
    </citation>
    <scope>NUCLEOTIDE SEQUENCE [LARGE SCALE GENOMIC DNA]</scope>
    <source>
        <strain evidence="9 10">FDAARGOS_911</strain>
    </source>
</reference>
<accession>A0A120I9L2</accession>
<dbReference type="GO" id="GO:0045982">
    <property type="term" value="P:negative regulation of purine nucleobase metabolic process"/>
    <property type="evidence" value="ECO:0007669"/>
    <property type="project" value="InterPro"/>
</dbReference>
<dbReference type="NCBIfam" id="TIGR01743">
    <property type="entry name" value="purR_Bsub"/>
    <property type="match status" value="1"/>
</dbReference>
<protein>
    <submittedName>
        <fullName evidence="9">Pur operon repressor</fullName>
    </submittedName>
</protein>
<dbReference type="EMBL" id="JAOTML010000007">
    <property type="protein sequence ID" value="MCY3053641.1"/>
    <property type="molecule type" value="Genomic_DNA"/>
</dbReference>
<evidence type="ECO:0000256" key="2">
    <source>
        <dbReference type="ARBA" id="ARBA00023015"/>
    </source>
</evidence>
<dbReference type="KEGG" id="aun:AWM73_01595"/>
<dbReference type="RefSeq" id="WP_060777780.1">
    <property type="nucleotide sequence ID" value="NZ_CAJHLF010000001.1"/>
</dbReference>
<dbReference type="Proteomes" id="UP001069145">
    <property type="component" value="Unassembled WGS sequence"/>
</dbReference>
<dbReference type="InterPro" id="IPR036390">
    <property type="entry name" value="WH_DNA-bd_sf"/>
</dbReference>
<keyword evidence="2" id="KW-0805">Transcription regulation</keyword>
<dbReference type="PANTHER" id="PTHR43864:SF2">
    <property type="entry name" value="PUR OPERON REPRESSOR"/>
    <property type="match status" value="1"/>
</dbReference>
<evidence type="ECO:0000256" key="1">
    <source>
        <dbReference type="ARBA" id="ARBA00011738"/>
    </source>
</evidence>
<dbReference type="CDD" id="cd06223">
    <property type="entry name" value="PRTases_typeI"/>
    <property type="match status" value="1"/>
</dbReference>
<dbReference type="GO" id="GO:0045892">
    <property type="term" value="P:negative regulation of DNA-templated transcription"/>
    <property type="evidence" value="ECO:0007669"/>
    <property type="project" value="InterPro"/>
</dbReference>
<dbReference type="Pfam" id="PF00156">
    <property type="entry name" value="Pribosyltran"/>
    <property type="match status" value="1"/>
</dbReference>
<evidence type="ECO:0000313" key="9">
    <source>
        <dbReference type="EMBL" id="QPS01388.1"/>
    </source>
</evidence>
<dbReference type="Proteomes" id="UP000594771">
    <property type="component" value="Chromosome"/>
</dbReference>
<evidence type="ECO:0000259" key="6">
    <source>
        <dbReference type="Pfam" id="PF00156"/>
    </source>
</evidence>
<evidence type="ECO:0000259" key="7">
    <source>
        <dbReference type="Pfam" id="PF09182"/>
    </source>
</evidence>
<evidence type="ECO:0000313" key="10">
    <source>
        <dbReference type="Proteomes" id="UP000594771"/>
    </source>
</evidence>